<feature type="compositionally biased region" description="Basic residues" evidence="1">
    <location>
        <begin position="139"/>
        <end position="152"/>
    </location>
</feature>
<evidence type="ECO:0000259" key="2">
    <source>
        <dbReference type="Pfam" id="PF20681"/>
    </source>
</evidence>
<evidence type="ECO:0000313" key="4">
    <source>
        <dbReference type="Proteomes" id="UP001215280"/>
    </source>
</evidence>
<feature type="compositionally biased region" description="Polar residues" evidence="1">
    <location>
        <begin position="448"/>
        <end position="464"/>
    </location>
</feature>
<evidence type="ECO:0000256" key="1">
    <source>
        <dbReference type="SAM" id="MobiDB-lite"/>
    </source>
</evidence>
<feature type="region of interest" description="Disordered" evidence="1">
    <location>
        <begin position="1"/>
        <end position="181"/>
    </location>
</feature>
<dbReference type="PANTHER" id="PTHR34409">
    <property type="entry name" value="SET DOMAIN-CONTAINING PROTEIN"/>
    <property type="match status" value="1"/>
</dbReference>
<feature type="compositionally biased region" description="Low complexity" evidence="1">
    <location>
        <begin position="485"/>
        <end position="497"/>
    </location>
</feature>
<reference evidence="3" key="1">
    <citation type="submission" date="2023-03" db="EMBL/GenBank/DDBJ databases">
        <title>Massive genome expansion in bonnet fungi (Mycena s.s.) driven by repeated elements and novel gene families across ecological guilds.</title>
        <authorList>
            <consortium name="Lawrence Berkeley National Laboratory"/>
            <person name="Harder C.B."/>
            <person name="Miyauchi S."/>
            <person name="Viragh M."/>
            <person name="Kuo A."/>
            <person name="Thoen E."/>
            <person name="Andreopoulos B."/>
            <person name="Lu D."/>
            <person name="Skrede I."/>
            <person name="Drula E."/>
            <person name="Henrissat B."/>
            <person name="Morin E."/>
            <person name="Kohler A."/>
            <person name="Barry K."/>
            <person name="LaButti K."/>
            <person name="Morin E."/>
            <person name="Salamov A."/>
            <person name="Lipzen A."/>
            <person name="Mereny Z."/>
            <person name="Hegedus B."/>
            <person name="Baldrian P."/>
            <person name="Stursova M."/>
            <person name="Weitz H."/>
            <person name="Taylor A."/>
            <person name="Grigoriev I.V."/>
            <person name="Nagy L.G."/>
            <person name="Martin F."/>
            <person name="Kauserud H."/>
        </authorList>
    </citation>
    <scope>NUCLEOTIDE SEQUENCE</scope>
    <source>
        <strain evidence="3">CBHHK188m</strain>
    </source>
</reference>
<sequence>MSDQALPPYTQSAFPPPPYDDNGRPWFPGSDGNWAFGSGLQQPPHYSSVAGMPASASQQQQQPRQYSSVPGTSASAAQVPSYNFPPSTQTSAIHPRAHPASSYPPISLLPPLPDQEDRDLSDPATVARSRGLAPAKKVAGVRHKDPKGKKRNYSSDSDTDEEPITKRGRRKGSPNFSKDDVTNLLDNVDKCLPLGQKGWKAVAVGYAKRARNTGHPERDVKSLEAKYKQLLKTKKPTGSGQCPPEIKRAHEIEAKINHHADTRELSDSDDDGANASDNSIEVLDRSAVHTAIAQRTPTPPLPPRRNSRMNAPELVNKLSQAFDPNVLRARDEERGQRSFQTTQIFMMSQQIRDAQATIESLRTQVTTMQANTHDAERARDRAEMALSWYQDGHGKQHRRRVSRYANQPGLVRVDGKIRNERVYPDGGACTTWDTAPSSDESDKENKDPSSSSSHMSFATRSPSPFNLHDSVSYPPPDPQGSDNNAASSPSTSAGGAK</sequence>
<dbReference type="Proteomes" id="UP001215280">
    <property type="component" value="Unassembled WGS sequence"/>
</dbReference>
<feature type="compositionally biased region" description="Low complexity" evidence="1">
    <location>
        <begin position="53"/>
        <end position="68"/>
    </location>
</feature>
<dbReference type="AlphaFoldDB" id="A0AAD7MU44"/>
<proteinExistence type="predicted"/>
<protein>
    <recommendedName>
        <fullName evidence="2">DUF6818 domain-containing protein</fullName>
    </recommendedName>
</protein>
<accession>A0AAD7MU44</accession>
<dbReference type="EMBL" id="JARJLG010000170">
    <property type="protein sequence ID" value="KAJ7733071.1"/>
    <property type="molecule type" value="Genomic_DNA"/>
</dbReference>
<keyword evidence="4" id="KW-1185">Reference proteome</keyword>
<comment type="caution">
    <text evidence="3">The sequence shown here is derived from an EMBL/GenBank/DDBJ whole genome shotgun (WGS) entry which is preliminary data.</text>
</comment>
<feature type="domain" description="DUF6818" evidence="2">
    <location>
        <begin position="193"/>
        <end position="272"/>
    </location>
</feature>
<feature type="compositionally biased region" description="Polar residues" evidence="1">
    <location>
        <begin position="69"/>
        <end position="92"/>
    </location>
</feature>
<dbReference type="PANTHER" id="PTHR34409:SF1">
    <property type="entry name" value="MYB-LIKE DOMAIN-CONTAINING PROTEIN"/>
    <property type="match status" value="1"/>
</dbReference>
<name>A0AAD7MU44_9AGAR</name>
<dbReference type="InterPro" id="IPR049203">
    <property type="entry name" value="DUF6818"/>
</dbReference>
<organism evidence="3 4">
    <name type="scientific">Mycena maculata</name>
    <dbReference type="NCBI Taxonomy" id="230809"/>
    <lineage>
        <taxon>Eukaryota</taxon>
        <taxon>Fungi</taxon>
        <taxon>Dikarya</taxon>
        <taxon>Basidiomycota</taxon>
        <taxon>Agaricomycotina</taxon>
        <taxon>Agaricomycetes</taxon>
        <taxon>Agaricomycetidae</taxon>
        <taxon>Agaricales</taxon>
        <taxon>Marasmiineae</taxon>
        <taxon>Mycenaceae</taxon>
        <taxon>Mycena</taxon>
    </lineage>
</organism>
<gene>
    <name evidence="3" type="ORF">DFH07DRAFT_968162</name>
</gene>
<evidence type="ECO:0000313" key="3">
    <source>
        <dbReference type="EMBL" id="KAJ7733071.1"/>
    </source>
</evidence>
<dbReference type="Pfam" id="PF20681">
    <property type="entry name" value="DUF6818"/>
    <property type="match status" value="1"/>
</dbReference>
<feature type="region of interest" description="Disordered" evidence="1">
    <location>
        <begin position="416"/>
        <end position="497"/>
    </location>
</feature>
<feature type="compositionally biased region" description="Polar residues" evidence="1">
    <location>
        <begin position="1"/>
        <end position="13"/>
    </location>
</feature>